<comment type="caution">
    <text evidence="1">The sequence shown here is derived from an EMBL/GenBank/DDBJ whole genome shotgun (WGS) entry which is preliminary data.</text>
</comment>
<dbReference type="EMBL" id="VEVO01000013">
    <property type="protein sequence ID" value="KAF0032945.1"/>
    <property type="molecule type" value="Genomic_DNA"/>
</dbReference>
<evidence type="ECO:0000313" key="1">
    <source>
        <dbReference type="EMBL" id="KAF0032945.1"/>
    </source>
</evidence>
<sequence length="87" mass="9865">MLPNDPSCEAARLTRCRRCQKCPAAAVEGTTSRRTERPAHLPRPSKRELLLTPGSFVICEVTEYDINSESELSIDWLSLLDIFQNFL</sequence>
<accession>A0A6A4SK93</accession>
<dbReference type="AlphaFoldDB" id="A0A6A4SK93"/>
<protein>
    <submittedName>
        <fullName evidence="1">Uncharacterized protein</fullName>
    </submittedName>
</protein>
<dbReference type="Proteomes" id="UP000438429">
    <property type="component" value="Unassembled WGS sequence"/>
</dbReference>
<proteinExistence type="predicted"/>
<organism evidence="1 2">
    <name type="scientific">Scophthalmus maximus</name>
    <name type="common">Turbot</name>
    <name type="synonym">Psetta maxima</name>
    <dbReference type="NCBI Taxonomy" id="52904"/>
    <lineage>
        <taxon>Eukaryota</taxon>
        <taxon>Metazoa</taxon>
        <taxon>Chordata</taxon>
        <taxon>Craniata</taxon>
        <taxon>Vertebrata</taxon>
        <taxon>Euteleostomi</taxon>
        <taxon>Actinopterygii</taxon>
        <taxon>Neopterygii</taxon>
        <taxon>Teleostei</taxon>
        <taxon>Neoteleostei</taxon>
        <taxon>Acanthomorphata</taxon>
        <taxon>Carangaria</taxon>
        <taxon>Pleuronectiformes</taxon>
        <taxon>Pleuronectoidei</taxon>
        <taxon>Scophthalmidae</taxon>
        <taxon>Scophthalmus</taxon>
    </lineage>
</organism>
<gene>
    <name evidence="1" type="ORF">F2P81_015235</name>
</gene>
<name>A0A6A4SK93_SCOMX</name>
<reference evidence="1 2" key="1">
    <citation type="submission" date="2019-06" db="EMBL/GenBank/DDBJ databases">
        <title>Draft genomes of female and male turbot (Scophthalmus maximus).</title>
        <authorList>
            <person name="Xu H."/>
            <person name="Xu X.-W."/>
            <person name="Shao C."/>
            <person name="Chen S."/>
        </authorList>
    </citation>
    <scope>NUCLEOTIDE SEQUENCE [LARGE SCALE GENOMIC DNA]</scope>
    <source>
        <strain evidence="1">Ysfricsl-2016a</strain>
        <tissue evidence="1">Blood</tissue>
    </source>
</reference>
<evidence type="ECO:0000313" key="2">
    <source>
        <dbReference type="Proteomes" id="UP000438429"/>
    </source>
</evidence>